<keyword evidence="1" id="KW-0472">Membrane</keyword>
<dbReference type="GO" id="GO:0005886">
    <property type="term" value="C:plasma membrane"/>
    <property type="evidence" value="ECO:0007669"/>
    <property type="project" value="TreeGrafter"/>
</dbReference>
<evidence type="ECO:0000313" key="3">
    <source>
        <dbReference type="EMBL" id="GBP33886.1"/>
    </source>
</evidence>
<gene>
    <name evidence="3" type="primary">Slc7a1</name>
    <name evidence="3" type="ORF">EVAR_20997_1</name>
</gene>
<keyword evidence="1" id="KW-1133">Transmembrane helix</keyword>
<feature type="transmembrane region" description="Helical" evidence="1">
    <location>
        <begin position="63"/>
        <end position="84"/>
    </location>
</feature>
<dbReference type="PANTHER" id="PTHR43243">
    <property type="entry name" value="INNER MEMBRANE TRANSPORTER YGJI-RELATED"/>
    <property type="match status" value="1"/>
</dbReference>
<proteinExistence type="predicted"/>
<dbReference type="GO" id="GO:0000064">
    <property type="term" value="F:L-ornithine transmembrane transporter activity"/>
    <property type="evidence" value="ECO:0007669"/>
    <property type="project" value="TreeGrafter"/>
</dbReference>
<name>A0A4C1V675_EUMVA</name>
<keyword evidence="4" id="KW-1185">Reference proteome</keyword>
<sequence>MDHTLKPSNRDSTVAVSLITCALLAGGIGSVSGVVPGVLGGVLVLLLLVLYRQPRQNTKHLSFAVPLVPLVPYLSVCMNVYLMMQLDHQTWLRFIIWLVVGYLIYFFYGVRNSTLASDSINTTKDSERNHKNIITKF</sequence>
<dbReference type="InterPro" id="IPR029485">
    <property type="entry name" value="CAT_C"/>
</dbReference>
<dbReference type="GO" id="GO:0097638">
    <property type="term" value="P:L-arginine import across plasma membrane"/>
    <property type="evidence" value="ECO:0007669"/>
    <property type="project" value="TreeGrafter"/>
</dbReference>
<organism evidence="3 4">
    <name type="scientific">Eumeta variegata</name>
    <name type="common">Bagworm moth</name>
    <name type="synonym">Eumeta japonica</name>
    <dbReference type="NCBI Taxonomy" id="151549"/>
    <lineage>
        <taxon>Eukaryota</taxon>
        <taxon>Metazoa</taxon>
        <taxon>Ecdysozoa</taxon>
        <taxon>Arthropoda</taxon>
        <taxon>Hexapoda</taxon>
        <taxon>Insecta</taxon>
        <taxon>Pterygota</taxon>
        <taxon>Neoptera</taxon>
        <taxon>Endopterygota</taxon>
        <taxon>Lepidoptera</taxon>
        <taxon>Glossata</taxon>
        <taxon>Ditrysia</taxon>
        <taxon>Tineoidea</taxon>
        <taxon>Psychidae</taxon>
        <taxon>Oiketicinae</taxon>
        <taxon>Eumeta</taxon>
    </lineage>
</organism>
<feature type="domain" description="Cationic amino acid transporter C-terminal" evidence="2">
    <location>
        <begin position="63"/>
        <end position="113"/>
    </location>
</feature>
<dbReference type="GO" id="GO:0061459">
    <property type="term" value="F:L-arginine transmembrane transporter activity"/>
    <property type="evidence" value="ECO:0007669"/>
    <property type="project" value="TreeGrafter"/>
</dbReference>
<dbReference type="PANTHER" id="PTHR43243:SF105">
    <property type="entry name" value="CATIONIC AMINO ACID TRANSPORTER C-TERMINAL DOMAIN-CONTAINING PROTEIN"/>
    <property type="match status" value="1"/>
</dbReference>
<dbReference type="Proteomes" id="UP000299102">
    <property type="component" value="Unassembled WGS sequence"/>
</dbReference>
<dbReference type="Pfam" id="PF13906">
    <property type="entry name" value="AA_permease_C"/>
    <property type="match status" value="1"/>
</dbReference>
<dbReference type="EMBL" id="BGZK01000280">
    <property type="protein sequence ID" value="GBP33886.1"/>
    <property type="molecule type" value="Genomic_DNA"/>
</dbReference>
<comment type="caution">
    <text evidence="3">The sequence shown here is derived from an EMBL/GenBank/DDBJ whole genome shotgun (WGS) entry which is preliminary data.</text>
</comment>
<feature type="transmembrane region" description="Helical" evidence="1">
    <location>
        <begin position="90"/>
        <end position="108"/>
    </location>
</feature>
<dbReference type="GO" id="GO:0015189">
    <property type="term" value="F:L-lysine transmembrane transporter activity"/>
    <property type="evidence" value="ECO:0007669"/>
    <property type="project" value="TreeGrafter"/>
</dbReference>
<keyword evidence="1" id="KW-0812">Transmembrane</keyword>
<dbReference type="OrthoDB" id="3900342at2759"/>
<evidence type="ECO:0000313" key="4">
    <source>
        <dbReference type="Proteomes" id="UP000299102"/>
    </source>
</evidence>
<dbReference type="Gene3D" id="1.20.1740.10">
    <property type="entry name" value="Amino acid/polyamine transporter I"/>
    <property type="match status" value="1"/>
</dbReference>
<dbReference type="AlphaFoldDB" id="A0A4C1V675"/>
<protein>
    <submittedName>
        <fullName evidence="3">High affinity cationic amino acid transporter 1</fullName>
    </submittedName>
</protein>
<feature type="transmembrane region" description="Helical" evidence="1">
    <location>
        <begin position="12"/>
        <end position="28"/>
    </location>
</feature>
<dbReference type="STRING" id="151549.A0A4C1V675"/>
<accession>A0A4C1V675</accession>
<evidence type="ECO:0000259" key="2">
    <source>
        <dbReference type="Pfam" id="PF13906"/>
    </source>
</evidence>
<reference evidence="3 4" key="1">
    <citation type="journal article" date="2019" name="Commun. Biol.">
        <title>The bagworm genome reveals a unique fibroin gene that provides high tensile strength.</title>
        <authorList>
            <person name="Kono N."/>
            <person name="Nakamura H."/>
            <person name="Ohtoshi R."/>
            <person name="Tomita M."/>
            <person name="Numata K."/>
            <person name="Arakawa K."/>
        </authorList>
    </citation>
    <scope>NUCLEOTIDE SEQUENCE [LARGE SCALE GENOMIC DNA]</scope>
</reference>
<evidence type="ECO:0000256" key="1">
    <source>
        <dbReference type="SAM" id="Phobius"/>
    </source>
</evidence>